<dbReference type="InParanoid" id="G4TUW3"/>
<reference evidence="2 3" key="1">
    <citation type="journal article" date="2011" name="PLoS Pathog.">
        <title>Endophytic Life Strategies Decoded by Genome and Transcriptome Analyses of the Mutualistic Root Symbiont Piriformospora indica.</title>
        <authorList>
            <person name="Zuccaro A."/>
            <person name="Lahrmann U."/>
            <person name="Guldener U."/>
            <person name="Langen G."/>
            <person name="Pfiffi S."/>
            <person name="Biedenkopf D."/>
            <person name="Wong P."/>
            <person name="Samans B."/>
            <person name="Grimm C."/>
            <person name="Basiewicz M."/>
            <person name="Murat C."/>
            <person name="Martin F."/>
            <person name="Kogel K.H."/>
        </authorList>
    </citation>
    <scope>NUCLEOTIDE SEQUENCE [LARGE SCALE GENOMIC DNA]</scope>
    <source>
        <strain evidence="2 3">DSM 11827</strain>
    </source>
</reference>
<evidence type="ECO:0000313" key="3">
    <source>
        <dbReference type="Proteomes" id="UP000007148"/>
    </source>
</evidence>
<organism evidence="2 3">
    <name type="scientific">Serendipita indica (strain DSM 11827)</name>
    <name type="common">Root endophyte fungus</name>
    <name type="synonym">Piriformospora indica</name>
    <dbReference type="NCBI Taxonomy" id="1109443"/>
    <lineage>
        <taxon>Eukaryota</taxon>
        <taxon>Fungi</taxon>
        <taxon>Dikarya</taxon>
        <taxon>Basidiomycota</taxon>
        <taxon>Agaricomycotina</taxon>
        <taxon>Agaricomycetes</taxon>
        <taxon>Sebacinales</taxon>
        <taxon>Serendipitaceae</taxon>
        <taxon>Serendipita</taxon>
    </lineage>
</organism>
<dbReference type="EMBL" id="CAFZ01000398">
    <property type="protein sequence ID" value="CCA75106.1"/>
    <property type="molecule type" value="Genomic_DNA"/>
</dbReference>
<evidence type="ECO:0000313" key="2">
    <source>
        <dbReference type="EMBL" id="CCA75106.1"/>
    </source>
</evidence>
<dbReference type="Proteomes" id="UP000007148">
    <property type="component" value="Unassembled WGS sequence"/>
</dbReference>
<evidence type="ECO:0000256" key="1">
    <source>
        <dbReference type="SAM" id="MobiDB-lite"/>
    </source>
</evidence>
<keyword evidence="3" id="KW-1185">Reference proteome</keyword>
<dbReference type="AlphaFoldDB" id="G4TUW3"/>
<feature type="region of interest" description="Disordered" evidence="1">
    <location>
        <begin position="81"/>
        <end position="101"/>
    </location>
</feature>
<protein>
    <submittedName>
        <fullName evidence="2">Uncharacterized protein</fullName>
    </submittedName>
</protein>
<dbReference type="HOGENOM" id="CLU_2292752_0_0_1"/>
<feature type="compositionally biased region" description="Basic and acidic residues" evidence="1">
    <location>
        <begin position="88"/>
        <end position="101"/>
    </location>
</feature>
<proteinExistence type="predicted"/>
<gene>
    <name evidence="2" type="ORF">PIIN_09091</name>
</gene>
<accession>G4TUW3</accession>
<sequence length="101" mass="11530">MNDKNETEFGDSLDAKEILAEKERALKKDMRTSYALMRQLDAAASSVGMVGFAGKVKAMSYYRTEWSEVPMLPLAPEEFSNEIPSRSEQAREEYKKAETWL</sequence>
<name>G4TUW3_SERID</name>
<comment type="caution">
    <text evidence="2">The sequence shown here is derived from an EMBL/GenBank/DDBJ whole genome shotgun (WGS) entry which is preliminary data.</text>
</comment>